<keyword evidence="4" id="KW-0963">Cytoplasm</keyword>
<proteinExistence type="inferred from homology"/>
<dbReference type="Gene3D" id="3.40.640.10">
    <property type="entry name" value="Type I PLP-dependent aspartate aminotransferase-like (Major domain)"/>
    <property type="match status" value="1"/>
</dbReference>
<dbReference type="GO" id="GO:0030170">
    <property type="term" value="F:pyridoxal phosphate binding"/>
    <property type="evidence" value="ECO:0007669"/>
    <property type="project" value="UniProtKB-UniRule"/>
</dbReference>
<dbReference type="PANTHER" id="PTHR43586:SF25">
    <property type="entry name" value="CYSTEINE DESULFURASE"/>
    <property type="match status" value="1"/>
</dbReference>
<evidence type="ECO:0000256" key="3">
    <source>
        <dbReference type="ARBA" id="ARBA00012239"/>
    </source>
</evidence>
<evidence type="ECO:0000256" key="9">
    <source>
        <dbReference type="RuleBase" id="RU004504"/>
    </source>
</evidence>
<protein>
    <recommendedName>
        <fullName evidence="3 10">Cysteine desulfurase</fullName>
        <ecNumber evidence="3 10">2.8.1.7</ecNumber>
    </recommendedName>
</protein>
<comment type="similarity">
    <text evidence="2 10">Belongs to the class-V pyridoxal-phosphate-dependent aminotransferase family. Csd subfamily.</text>
</comment>
<organism evidence="12 13">
    <name type="scientific">Proteus columbae</name>
    <dbReference type="NCBI Taxonomy" id="1987580"/>
    <lineage>
        <taxon>Bacteria</taxon>
        <taxon>Pseudomonadati</taxon>
        <taxon>Pseudomonadota</taxon>
        <taxon>Gammaproteobacteria</taxon>
        <taxon>Enterobacterales</taxon>
        <taxon>Morganellaceae</taxon>
        <taxon>Proteus</taxon>
    </lineage>
</organism>
<gene>
    <name evidence="12" type="primary">sufS</name>
    <name evidence="12" type="ORF">F1325_08530</name>
</gene>
<dbReference type="EC" id="2.8.1.7" evidence="3 10"/>
<keyword evidence="6 10" id="KW-0663">Pyridoxal phosphate</keyword>
<sequence length="413" mass="45632">MMTHSIEKARDDFPILSQQVKGKPLVYLDSAASAQKPACVIEHEKQFALTQYAAVHRGIHTLSANATTLVENVRKKASDFLGANSEDEIVFVKGTTEGINLIANVYSQRFLNDGDNIIITEMEHHANIVPWYMLAKQYGFNVRVLPLLQDGTLDLAQLPRLIDERTKLFSLTHQSNVLGTVNPIAQIIRDARQYAIDQGGELHILVDGAQSAMHQTINVSQLDCDFFVCSGHKLYGPTGIGLLYGKKAILDELPPWEGGGAMIKHVHINGDITYADAPWRFEAGTPNIMGMIGLGAALDYLSQLGMNNIAEYENSIMKYAQEQLQKVKSLTLYGNDSRQGVIAFNLGKHHAYDVGAFLDNYGIAIRTGHHCAMPIMDYYQVPAMCRASLGLYTNKNDIDALVNALLRVEMLLG</sequence>
<dbReference type="NCBIfam" id="NF006791">
    <property type="entry name" value="PRK09295.1"/>
    <property type="match status" value="1"/>
</dbReference>
<comment type="function">
    <text evidence="10">Catalyzes the removal of elemental sulfur and selenium atoms from L-cysteine, L-cystine, L-selenocysteine, and L-selenocystine to produce L-alanine.</text>
</comment>
<keyword evidence="7" id="KW-0456">Lyase</keyword>
<dbReference type="Gene3D" id="3.90.1150.10">
    <property type="entry name" value="Aspartate Aminotransferase, domain 1"/>
    <property type="match status" value="1"/>
</dbReference>
<feature type="domain" description="Aminotransferase class V" evidence="11">
    <location>
        <begin position="26"/>
        <end position="401"/>
    </location>
</feature>
<evidence type="ECO:0000256" key="7">
    <source>
        <dbReference type="ARBA" id="ARBA00023239"/>
    </source>
</evidence>
<accession>A0A6I7D6U6</accession>
<evidence type="ECO:0000256" key="6">
    <source>
        <dbReference type="ARBA" id="ARBA00022898"/>
    </source>
</evidence>
<dbReference type="NCBIfam" id="TIGR01979">
    <property type="entry name" value="sufS"/>
    <property type="match status" value="1"/>
</dbReference>
<evidence type="ECO:0000313" key="12">
    <source>
        <dbReference type="EMBL" id="QHN10505.1"/>
    </source>
</evidence>
<dbReference type="InterPro" id="IPR020578">
    <property type="entry name" value="Aminotrans_V_PyrdxlP_BS"/>
</dbReference>
<dbReference type="InterPro" id="IPR015424">
    <property type="entry name" value="PyrdxlP-dep_Trfase"/>
</dbReference>
<evidence type="ECO:0000256" key="4">
    <source>
        <dbReference type="ARBA" id="ARBA00022490"/>
    </source>
</evidence>
<comment type="catalytic activity">
    <reaction evidence="8 10">
        <text>(sulfur carrier)-H + L-cysteine = (sulfur carrier)-SH + L-alanine</text>
        <dbReference type="Rhea" id="RHEA:43892"/>
        <dbReference type="Rhea" id="RHEA-COMP:14737"/>
        <dbReference type="Rhea" id="RHEA-COMP:14739"/>
        <dbReference type="ChEBI" id="CHEBI:29917"/>
        <dbReference type="ChEBI" id="CHEBI:35235"/>
        <dbReference type="ChEBI" id="CHEBI:57972"/>
        <dbReference type="ChEBI" id="CHEBI:64428"/>
        <dbReference type="EC" id="2.8.1.7"/>
    </reaction>
</comment>
<dbReference type="InterPro" id="IPR015421">
    <property type="entry name" value="PyrdxlP-dep_Trfase_major"/>
</dbReference>
<evidence type="ECO:0000256" key="1">
    <source>
        <dbReference type="ARBA" id="ARBA00001933"/>
    </source>
</evidence>
<dbReference type="AlphaFoldDB" id="A0A6I7D6U6"/>
<evidence type="ECO:0000256" key="5">
    <source>
        <dbReference type="ARBA" id="ARBA00022679"/>
    </source>
</evidence>
<evidence type="ECO:0000259" key="11">
    <source>
        <dbReference type="Pfam" id="PF00266"/>
    </source>
</evidence>
<dbReference type="PANTHER" id="PTHR43586">
    <property type="entry name" value="CYSTEINE DESULFURASE"/>
    <property type="match status" value="1"/>
</dbReference>
<dbReference type="KEGG" id="pcol:F1325_08530"/>
<evidence type="ECO:0000256" key="2">
    <source>
        <dbReference type="ARBA" id="ARBA00010447"/>
    </source>
</evidence>
<dbReference type="GO" id="GO:0006534">
    <property type="term" value="P:cysteine metabolic process"/>
    <property type="evidence" value="ECO:0007669"/>
    <property type="project" value="UniProtKB-UniRule"/>
</dbReference>
<evidence type="ECO:0000313" key="13">
    <source>
        <dbReference type="Proteomes" id="UP000464700"/>
    </source>
</evidence>
<dbReference type="Pfam" id="PF00266">
    <property type="entry name" value="Aminotran_5"/>
    <property type="match status" value="1"/>
</dbReference>
<dbReference type="Proteomes" id="UP000464700">
    <property type="component" value="Chromosome"/>
</dbReference>
<dbReference type="EMBL" id="CP043925">
    <property type="protein sequence ID" value="QHN10505.1"/>
    <property type="molecule type" value="Genomic_DNA"/>
</dbReference>
<dbReference type="SUPFAM" id="SSF53383">
    <property type="entry name" value="PLP-dependent transferases"/>
    <property type="match status" value="1"/>
</dbReference>
<evidence type="ECO:0000256" key="8">
    <source>
        <dbReference type="ARBA" id="ARBA00050776"/>
    </source>
</evidence>
<comment type="cofactor">
    <cofactor evidence="1 9">
        <name>pyridoxal 5'-phosphate</name>
        <dbReference type="ChEBI" id="CHEBI:597326"/>
    </cofactor>
</comment>
<dbReference type="InterPro" id="IPR015422">
    <property type="entry name" value="PyrdxlP-dep_Trfase_small"/>
</dbReference>
<dbReference type="InterPro" id="IPR000192">
    <property type="entry name" value="Aminotrans_V_dom"/>
</dbReference>
<dbReference type="CDD" id="cd06453">
    <property type="entry name" value="SufS_like"/>
    <property type="match status" value="1"/>
</dbReference>
<dbReference type="InterPro" id="IPR010970">
    <property type="entry name" value="Cys_dSase_SufS"/>
</dbReference>
<keyword evidence="5 10" id="KW-0808">Transferase</keyword>
<dbReference type="PROSITE" id="PS00595">
    <property type="entry name" value="AA_TRANSFER_CLASS_5"/>
    <property type="match status" value="1"/>
</dbReference>
<dbReference type="GO" id="GO:0031071">
    <property type="term" value="F:cysteine desulfurase activity"/>
    <property type="evidence" value="ECO:0007669"/>
    <property type="project" value="UniProtKB-UniRule"/>
</dbReference>
<evidence type="ECO:0000256" key="10">
    <source>
        <dbReference type="RuleBase" id="RU004506"/>
    </source>
</evidence>
<name>A0A6I7D6U6_9GAMM</name>
<dbReference type="GO" id="GO:0016829">
    <property type="term" value="F:lyase activity"/>
    <property type="evidence" value="ECO:0007669"/>
    <property type="project" value="UniProtKB-KW"/>
</dbReference>
<keyword evidence="13" id="KW-1185">Reference proteome</keyword>
<reference evidence="12 13" key="1">
    <citation type="submission" date="2019-09" db="EMBL/GenBank/DDBJ databases">
        <title>Emergence of a chromosome-mediated tetracycline resistance gene in Proteus strain.</title>
        <authorList>
            <person name="He D."/>
            <person name="Wang L."/>
        </authorList>
    </citation>
    <scope>NUCLEOTIDE SEQUENCE [LARGE SCALE GENOMIC DNA]</scope>
    <source>
        <strain evidence="12 13">T60</strain>
    </source>
</reference>